<name>A0A9P1H4I4_9PEZI</name>
<sequence>MADPLSITTSFLALIDTASKLTRSLSLAPRVDGYRLQRSLEALSEILRLVSSHNEQFDEKLTSSILPGVGDAMSLAASLIVKLETKTARLGITVAESELERVRVTLDQYTSRIRDHYLL</sequence>
<keyword evidence="2" id="KW-1185">Reference proteome</keyword>
<reference evidence="1" key="1">
    <citation type="submission" date="2022-11" db="EMBL/GenBank/DDBJ databases">
        <authorList>
            <person name="Scott C."/>
            <person name="Bruce N."/>
        </authorList>
    </citation>
    <scope>NUCLEOTIDE SEQUENCE</scope>
</reference>
<accession>A0A9P1H4I4</accession>
<evidence type="ECO:0000313" key="1">
    <source>
        <dbReference type="EMBL" id="CAI4215805.1"/>
    </source>
</evidence>
<dbReference type="EMBL" id="CALLCH030000013">
    <property type="protein sequence ID" value="CAI4215805.1"/>
    <property type="molecule type" value="Genomic_DNA"/>
</dbReference>
<proteinExistence type="predicted"/>
<dbReference type="AlphaFoldDB" id="A0A9P1H4I4"/>
<organism evidence="1 2">
    <name type="scientific">Parascedosporium putredinis</name>
    <dbReference type="NCBI Taxonomy" id="1442378"/>
    <lineage>
        <taxon>Eukaryota</taxon>
        <taxon>Fungi</taxon>
        <taxon>Dikarya</taxon>
        <taxon>Ascomycota</taxon>
        <taxon>Pezizomycotina</taxon>
        <taxon>Sordariomycetes</taxon>
        <taxon>Hypocreomycetidae</taxon>
        <taxon>Microascales</taxon>
        <taxon>Microascaceae</taxon>
        <taxon>Parascedosporium</taxon>
    </lineage>
</organism>
<dbReference type="Proteomes" id="UP000838763">
    <property type="component" value="Unassembled WGS sequence"/>
</dbReference>
<protein>
    <submittedName>
        <fullName evidence="1">Uncharacterized protein</fullName>
    </submittedName>
</protein>
<evidence type="ECO:0000313" key="2">
    <source>
        <dbReference type="Proteomes" id="UP000838763"/>
    </source>
</evidence>
<gene>
    <name evidence="1" type="ORF">PPNO1_LOCUS5481</name>
</gene>
<comment type="caution">
    <text evidence="1">The sequence shown here is derived from an EMBL/GenBank/DDBJ whole genome shotgun (WGS) entry which is preliminary data.</text>
</comment>